<protein>
    <recommendedName>
        <fullName evidence="3">DUF2281 domain-containing protein</fullName>
    </recommendedName>
</protein>
<evidence type="ECO:0000313" key="1">
    <source>
        <dbReference type="EMBL" id="OWK97567.1"/>
    </source>
</evidence>
<gene>
    <name evidence="1" type="ORF">AP75_10580</name>
</gene>
<name>A0A246B838_9FLAO</name>
<comment type="caution">
    <text evidence="1">The sequence shown here is derived from an EMBL/GenBank/DDBJ whole genome shotgun (WGS) entry which is preliminary data.</text>
</comment>
<evidence type="ECO:0000313" key="2">
    <source>
        <dbReference type="Proteomes" id="UP000197587"/>
    </source>
</evidence>
<sequence>MDKSAIIEKTINIINKLPNRKAEEISDFADFLLMKYEENLLKDGIAELVEQSKAYDFLDEDEITYSVSDIKIKYGNEER</sequence>
<dbReference type="RefSeq" id="WP_031501911.1">
    <property type="nucleotide sequence ID" value="NZ_JASZ02000025.1"/>
</dbReference>
<dbReference type="Proteomes" id="UP000197587">
    <property type="component" value="Unassembled WGS sequence"/>
</dbReference>
<reference evidence="1 2" key="1">
    <citation type="submission" date="2014-01" db="EMBL/GenBank/DDBJ databases">
        <authorList>
            <consortium name="Genome Consortium for Active Teaching"/>
            <person name="Sontag T.C."/>
            <person name="Newman J.D."/>
        </authorList>
    </citation>
    <scope>NUCLEOTIDE SEQUENCE [LARGE SCALE GENOMIC DNA]</scope>
    <source>
        <strain evidence="1 2">DSM 19056</strain>
    </source>
</reference>
<dbReference type="EMBL" id="JASZ02000025">
    <property type="protein sequence ID" value="OWK97567.1"/>
    <property type="molecule type" value="Genomic_DNA"/>
</dbReference>
<keyword evidence="2" id="KW-1185">Reference proteome</keyword>
<dbReference type="AlphaFoldDB" id="A0A246B838"/>
<proteinExistence type="predicted"/>
<evidence type="ECO:0008006" key="3">
    <source>
        <dbReference type="Google" id="ProtNLM"/>
    </source>
</evidence>
<accession>A0A246B838</accession>
<organism evidence="1 2">
    <name type="scientific">Kaistella haifensis DSM 19056</name>
    <dbReference type="NCBI Taxonomy" id="1450526"/>
    <lineage>
        <taxon>Bacteria</taxon>
        <taxon>Pseudomonadati</taxon>
        <taxon>Bacteroidota</taxon>
        <taxon>Flavobacteriia</taxon>
        <taxon>Flavobacteriales</taxon>
        <taxon>Weeksellaceae</taxon>
        <taxon>Chryseobacterium group</taxon>
        <taxon>Kaistella</taxon>
    </lineage>
</organism>
<reference evidence="1 2" key="2">
    <citation type="submission" date="2017-05" db="EMBL/GenBank/DDBJ databases">
        <title>Genome of Chryseobacterium haifense.</title>
        <authorList>
            <person name="Newman J.D."/>
        </authorList>
    </citation>
    <scope>NUCLEOTIDE SEQUENCE [LARGE SCALE GENOMIC DNA]</scope>
    <source>
        <strain evidence="1 2">DSM 19056</strain>
    </source>
</reference>